<evidence type="ECO:0000256" key="8">
    <source>
        <dbReference type="ARBA" id="ARBA00023012"/>
    </source>
</evidence>
<dbReference type="Pfam" id="PF00512">
    <property type="entry name" value="HisKA"/>
    <property type="match status" value="1"/>
</dbReference>
<dbReference type="InterPro" id="IPR004358">
    <property type="entry name" value="Sig_transdc_His_kin-like_C"/>
</dbReference>
<dbReference type="CDD" id="cd16922">
    <property type="entry name" value="HATPase_EvgS-ArcB-TorS-like"/>
    <property type="match status" value="1"/>
</dbReference>
<dbReference type="OrthoDB" id="9810730at2"/>
<proteinExistence type="predicted"/>
<dbReference type="SUPFAM" id="SSF52172">
    <property type="entry name" value="CheY-like"/>
    <property type="match status" value="1"/>
</dbReference>
<dbReference type="CDD" id="cd17546">
    <property type="entry name" value="REC_hyHK_CKI1_RcsC-like"/>
    <property type="match status" value="1"/>
</dbReference>
<dbReference type="InterPro" id="IPR005467">
    <property type="entry name" value="His_kinase_dom"/>
</dbReference>
<dbReference type="AlphaFoldDB" id="A0A178K2Y4"/>
<keyword evidence="16" id="KW-1185">Reference proteome</keyword>
<dbReference type="InterPro" id="IPR011006">
    <property type="entry name" value="CheY-like_superfamily"/>
</dbReference>
<dbReference type="InterPro" id="IPR036890">
    <property type="entry name" value="HATPase_C_sf"/>
</dbReference>
<dbReference type="SMART" id="SM00448">
    <property type="entry name" value="REC"/>
    <property type="match status" value="1"/>
</dbReference>
<dbReference type="EC" id="2.7.13.3" evidence="2"/>
<keyword evidence="6" id="KW-0418">Kinase</keyword>
<evidence type="ECO:0000256" key="9">
    <source>
        <dbReference type="ARBA" id="ARBA00064003"/>
    </source>
</evidence>
<dbReference type="PANTHER" id="PTHR45339">
    <property type="entry name" value="HYBRID SIGNAL TRANSDUCTION HISTIDINE KINASE J"/>
    <property type="match status" value="1"/>
</dbReference>
<dbReference type="RefSeq" id="WP_068335184.1">
    <property type="nucleotide sequence ID" value="NZ_LVHF01000033.1"/>
</dbReference>
<evidence type="ECO:0000256" key="12">
    <source>
        <dbReference type="SAM" id="Phobius"/>
    </source>
</evidence>
<evidence type="ECO:0000313" key="15">
    <source>
        <dbReference type="EMBL" id="OAN11094.1"/>
    </source>
</evidence>
<feature type="domain" description="Response regulatory" evidence="14">
    <location>
        <begin position="766"/>
        <end position="886"/>
    </location>
</feature>
<feature type="modified residue" description="4-aspartylphosphate" evidence="11">
    <location>
        <position position="816"/>
    </location>
</feature>
<evidence type="ECO:0000256" key="3">
    <source>
        <dbReference type="ARBA" id="ARBA00022553"/>
    </source>
</evidence>
<sequence>MSLLNRISIKSRLLVLVILPLGFMSIFAGLEIKNLYENVNTLNMLNNRVALMGETSRFSSQAHVAKIELQNESSVTSVNSSSNELEKILANIRNLIPLSFSSNGVREANAIADDLADAVAEFSQTGKADILDWSTWSDETIYSALMTLEKSPLNIENKKIEQNLGVLYQLQWLSLWSQQENWFIRQLLLSPEMTEDLKPELLSVIQNQQLYIDRFISINADPQQIDLLKNTFANPAFANSYILREALLAGEVSTDEVNIGLKALDERYELIQFVVAEVGEQLVAEIQQTIADAKVKMGLLAGAILLALVVLTILGVNLASRIIQYLGRVIRTMSKIEESTDNSIKVQQDGKDEFTVFTQKLNVLIDERYHNQAKMLLAKEEAEKANVAKSAFLANMSHEIRTPLNGIIGMSSILSDTDLNPSQAEYLQIIETSSQTLLLLINDILDLSKIESGNLVIAPTECNVREVAYDTMSIVTAKATEQNLELKVDIAPDVVALSMVDEHRLRQILMNLMSNAVKFTLSGSVTLSISQQMRDNGKAALRFAVIDTGIGIAKDKQAQVFAPFTQEDGSITRQFGGTGLGLAICRQLVELMDGELQLDSEKGLGSTFHFTIDVDVVKAQALPVPTLQNVKTLIVGNNVSYVTALRTHCAEQGLSVDMEMSLPSPVLASKNYDLIIYCQGALMQTIDAVAEIKSIEAPAAVVVCMSHSDEQYDFGTHIDGVLTAPLFGRRFVKATTQALKRTADHRKQVQQAANHVGEAELNEKDVVLVVEDNLVNQKVASLFLKKAGYDFVLANNGKEAVDAVTEGQQFKAVLMDCMMPVMDGFTATEAIREWEGKHDKSRLPIIALTASVLDQDIDKCFEAGMDDYVAKPFKKEILLDKLEKLNEVA</sequence>
<dbReference type="Pfam" id="PF00072">
    <property type="entry name" value="Response_reg"/>
    <property type="match status" value="1"/>
</dbReference>
<dbReference type="Proteomes" id="UP000078503">
    <property type="component" value="Unassembled WGS sequence"/>
</dbReference>
<dbReference type="Gene3D" id="3.30.565.10">
    <property type="entry name" value="Histidine kinase-like ATPase, C-terminal domain"/>
    <property type="match status" value="1"/>
</dbReference>
<dbReference type="Gene3D" id="1.10.287.130">
    <property type="match status" value="1"/>
</dbReference>
<comment type="catalytic activity">
    <reaction evidence="1">
        <text>ATP + protein L-histidine = ADP + protein N-phospho-L-histidine.</text>
        <dbReference type="EC" id="2.7.13.3"/>
    </reaction>
</comment>
<evidence type="ECO:0000256" key="4">
    <source>
        <dbReference type="ARBA" id="ARBA00022679"/>
    </source>
</evidence>
<evidence type="ECO:0000256" key="5">
    <source>
        <dbReference type="ARBA" id="ARBA00022741"/>
    </source>
</evidence>
<dbReference type="STRING" id="858640.A3K86_19160"/>
<reference evidence="15 16" key="1">
    <citation type="submission" date="2016-03" db="EMBL/GenBank/DDBJ databases">
        <title>Photobacterium proteolyticum sp. nov. a protease producing bacterium isolated from ocean sediments of Laizhou Bay.</title>
        <authorList>
            <person name="Li Y."/>
        </authorList>
    </citation>
    <scope>NUCLEOTIDE SEQUENCE [LARGE SCALE GENOMIC DNA]</scope>
    <source>
        <strain evidence="15 16">R-40508</strain>
    </source>
</reference>
<evidence type="ECO:0000259" key="13">
    <source>
        <dbReference type="PROSITE" id="PS50109"/>
    </source>
</evidence>
<keyword evidence="4" id="KW-0808">Transferase</keyword>
<dbReference type="CDD" id="cd00082">
    <property type="entry name" value="HisKA"/>
    <property type="match status" value="1"/>
</dbReference>
<keyword evidence="12" id="KW-0812">Transmembrane</keyword>
<evidence type="ECO:0000256" key="6">
    <source>
        <dbReference type="ARBA" id="ARBA00022777"/>
    </source>
</evidence>
<dbReference type="SUPFAM" id="SSF47384">
    <property type="entry name" value="Homodimeric domain of signal transducing histidine kinase"/>
    <property type="match status" value="1"/>
</dbReference>
<keyword evidence="12" id="KW-0472">Membrane</keyword>
<accession>A0A178K2Y4</accession>
<dbReference type="PROSITE" id="PS50110">
    <property type="entry name" value="RESPONSE_REGULATORY"/>
    <property type="match status" value="1"/>
</dbReference>
<dbReference type="GO" id="GO:0005524">
    <property type="term" value="F:ATP binding"/>
    <property type="evidence" value="ECO:0007669"/>
    <property type="project" value="UniProtKB-KW"/>
</dbReference>
<keyword evidence="3 11" id="KW-0597">Phosphoprotein</keyword>
<organism evidence="15 16">
    <name type="scientific">Photobacterium jeanii</name>
    <dbReference type="NCBI Taxonomy" id="858640"/>
    <lineage>
        <taxon>Bacteria</taxon>
        <taxon>Pseudomonadati</taxon>
        <taxon>Pseudomonadota</taxon>
        <taxon>Gammaproteobacteria</taxon>
        <taxon>Vibrionales</taxon>
        <taxon>Vibrionaceae</taxon>
        <taxon>Photobacterium</taxon>
    </lineage>
</organism>
<evidence type="ECO:0000259" key="14">
    <source>
        <dbReference type="PROSITE" id="PS50110"/>
    </source>
</evidence>
<dbReference type="PROSITE" id="PS50109">
    <property type="entry name" value="HIS_KIN"/>
    <property type="match status" value="1"/>
</dbReference>
<keyword evidence="8" id="KW-0902">Two-component regulatory system</keyword>
<dbReference type="SUPFAM" id="SSF55874">
    <property type="entry name" value="ATPase domain of HSP90 chaperone/DNA topoisomerase II/histidine kinase"/>
    <property type="match status" value="1"/>
</dbReference>
<keyword evidence="7" id="KW-0067">ATP-binding</keyword>
<dbReference type="FunFam" id="1.10.287.130:FF:000002">
    <property type="entry name" value="Two-component osmosensing histidine kinase"/>
    <property type="match status" value="1"/>
</dbReference>
<dbReference type="Gene3D" id="3.40.50.2300">
    <property type="match status" value="1"/>
</dbReference>
<evidence type="ECO:0000256" key="11">
    <source>
        <dbReference type="PROSITE-ProRule" id="PRU00169"/>
    </source>
</evidence>
<dbReference type="PANTHER" id="PTHR45339:SF1">
    <property type="entry name" value="HYBRID SIGNAL TRANSDUCTION HISTIDINE KINASE J"/>
    <property type="match status" value="1"/>
</dbReference>
<feature type="domain" description="Histidine kinase" evidence="13">
    <location>
        <begin position="395"/>
        <end position="616"/>
    </location>
</feature>
<evidence type="ECO:0000256" key="7">
    <source>
        <dbReference type="ARBA" id="ARBA00022840"/>
    </source>
</evidence>
<dbReference type="FunFam" id="3.30.565.10:FF:000010">
    <property type="entry name" value="Sensor histidine kinase RcsC"/>
    <property type="match status" value="1"/>
</dbReference>
<evidence type="ECO:0000256" key="1">
    <source>
        <dbReference type="ARBA" id="ARBA00000085"/>
    </source>
</evidence>
<keyword evidence="5" id="KW-0547">Nucleotide-binding</keyword>
<dbReference type="GO" id="GO:0000155">
    <property type="term" value="F:phosphorelay sensor kinase activity"/>
    <property type="evidence" value="ECO:0007669"/>
    <property type="project" value="InterPro"/>
</dbReference>
<dbReference type="SMART" id="SM00387">
    <property type="entry name" value="HATPase_c"/>
    <property type="match status" value="1"/>
</dbReference>
<dbReference type="PRINTS" id="PR00344">
    <property type="entry name" value="BCTRLSENSOR"/>
</dbReference>
<name>A0A178K2Y4_9GAMM</name>
<dbReference type="Gene3D" id="6.10.340.10">
    <property type="match status" value="1"/>
</dbReference>
<dbReference type="SMART" id="SM00388">
    <property type="entry name" value="HisKA"/>
    <property type="match status" value="1"/>
</dbReference>
<dbReference type="Pfam" id="PF02518">
    <property type="entry name" value="HATPase_c"/>
    <property type="match status" value="1"/>
</dbReference>
<protein>
    <recommendedName>
        <fullName evidence="10">Sensory/regulatory protein RpfC</fullName>
        <ecNumber evidence="2">2.7.13.3</ecNumber>
    </recommendedName>
</protein>
<gene>
    <name evidence="15" type="ORF">A3K86_19160</name>
</gene>
<evidence type="ECO:0000256" key="2">
    <source>
        <dbReference type="ARBA" id="ARBA00012438"/>
    </source>
</evidence>
<dbReference type="EMBL" id="LVHF01000033">
    <property type="protein sequence ID" value="OAN11094.1"/>
    <property type="molecule type" value="Genomic_DNA"/>
</dbReference>
<dbReference type="InterPro" id="IPR001789">
    <property type="entry name" value="Sig_transdc_resp-reg_receiver"/>
</dbReference>
<keyword evidence="12" id="KW-1133">Transmembrane helix</keyword>
<dbReference type="InterPro" id="IPR003594">
    <property type="entry name" value="HATPase_dom"/>
</dbReference>
<evidence type="ECO:0000313" key="16">
    <source>
        <dbReference type="Proteomes" id="UP000078503"/>
    </source>
</evidence>
<comment type="caution">
    <text evidence="15">The sequence shown here is derived from an EMBL/GenBank/DDBJ whole genome shotgun (WGS) entry which is preliminary data.</text>
</comment>
<dbReference type="InterPro" id="IPR036097">
    <property type="entry name" value="HisK_dim/P_sf"/>
</dbReference>
<dbReference type="InterPro" id="IPR003661">
    <property type="entry name" value="HisK_dim/P_dom"/>
</dbReference>
<evidence type="ECO:0000256" key="10">
    <source>
        <dbReference type="ARBA" id="ARBA00068150"/>
    </source>
</evidence>
<feature type="transmembrane region" description="Helical" evidence="12">
    <location>
        <begin position="297"/>
        <end position="319"/>
    </location>
</feature>
<comment type="subunit">
    <text evidence="9">At low DSF concentrations, interacts with RpfF.</text>
</comment>